<evidence type="ECO:0000313" key="3">
    <source>
        <dbReference type="Proteomes" id="UP000732105"/>
    </source>
</evidence>
<evidence type="ECO:0000256" key="1">
    <source>
        <dbReference type="SAM" id="Phobius"/>
    </source>
</evidence>
<reference evidence="2 3" key="1">
    <citation type="submission" date="2018-12" db="EMBL/GenBank/DDBJ databases">
        <title>Marinifilum JC070 sp. nov., a marine bacterium isolated from Yongle Blue Hole in the South China Sea.</title>
        <authorList>
            <person name="Fu T."/>
        </authorList>
    </citation>
    <scope>NUCLEOTIDE SEQUENCE [LARGE SCALE GENOMIC DNA]</scope>
    <source>
        <strain evidence="2 3">JC070</strain>
    </source>
</reference>
<gene>
    <name evidence="2" type="ORF">ELS83_07260</name>
</gene>
<organism evidence="2 3">
    <name type="scientific">Marinifilum caeruleilacunae</name>
    <dbReference type="NCBI Taxonomy" id="2499076"/>
    <lineage>
        <taxon>Bacteria</taxon>
        <taxon>Pseudomonadati</taxon>
        <taxon>Bacteroidota</taxon>
        <taxon>Bacteroidia</taxon>
        <taxon>Marinilabiliales</taxon>
        <taxon>Marinifilaceae</taxon>
    </lineage>
</organism>
<evidence type="ECO:0000313" key="2">
    <source>
        <dbReference type="EMBL" id="NOU59613.1"/>
    </source>
</evidence>
<name>A0ABX1WU43_9BACT</name>
<keyword evidence="1" id="KW-0472">Membrane</keyword>
<keyword evidence="1" id="KW-0812">Transmembrane</keyword>
<keyword evidence="3" id="KW-1185">Reference proteome</keyword>
<dbReference type="Proteomes" id="UP000732105">
    <property type="component" value="Unassembled WGS sequence"/>
</dbReference>
<dbReference type="RefSeq" id="WP_171594890.1">
    <property type="nucleotide sequence ID" value="NZ_RZNH01000009.1"/>
</dbReference>
<accession>A0ABX1WU43</accession>
<sequence length="289" mass="33343">MNKYYTQQKLKFKGGDPEESGQAQLDNVTKTINGSGFDKEVVSIPIVIGSPQILARPLYSKTMRYLITLLLVLICTSSFGDTYSLPKDTFYKSDNGKFLFKVEPRSPFENENGESNYRKFTYGTLYKIQANDTLEIWKTKLINKYAPPQVFVANNGRYIVTSGEWYGTTEFNTIVIYNESGKIIKKHDFYDIVPKGLIFERISVTRLFWKRRMYFKNKNSFVIEIVSNGHEKGNANFEKLKIDLITGRVIKNKKLILIAEKNKKKYNENACDYFKIPPPPNGNILDLID</sequence>
<comment type="caution">
    <text evidence="2">The sequence shown here is derived from an EMBL/GenBank/DDBJ whole genome shotgun (WGS) entry which is preliminary data.</text>
</comment>
<dbReference type="EMBL" id="RZNH01000009">
    <property type="protein sequence ID" value="NOU59613.1"/>
    <property type="molecule type" value="Genomic_DNA"/>
</dbReference>
<feature type="transmembrane region" description="Helical" evidence="1">
    <location>
        <begin position="65"/>
        <end position="85"/>
    </location>
</feature>
<proteinExistence type="predicted"/>
<protein>
    <submittedName>
        <fullName evidence="2">Uncharacterized protein</fullName>
    </submittedName>
</protein>
<keyword evidence="1" id="KW-1133">Transmembrane helix</keyword>